<feature type="transmembrane region" description="Helical" evidence="9">
    <location>
        <begin position="273"/>
        <end position="296"/>
    </location>
</feature>
<evidence type="ECO:0008006" key="12">
    <source>
        <dbReference type="Google" id="ProtNLM"/>
    </source>
</evidence>
<evidence type="ECO:0000256" key="7">
    <source>
        <dbReference type="ARBA" id="ARBA00024033"/>
    </source>
</evidence>
<dbReference type="STRING" id="656024.FsymDg_4433"/>
<evidence type="ECO:0000256" key="6">
    <source>
        <dbReference type="ARBA" id="ARBA00023136"/>
    </source>
</evidence>
<evidence type="ECO:0000256" key="2">
    <source>
        <dbReference type="ARBA" id="ARBA00022475"/>
    </source>
</evidence>
<dbReference type="RefSeq" id="WP_013875529.1">
    <property type="nucleotide sequence ID" value="NC_015656.1"/>
</dbReference>
<feature type="transmembrane region" description="Helical" evidence="9">
    <location>
        <begin position="246"/>
        <end position="267"/>
    </location>
</feature>
<dbReference type="Proteomes" id="UP000001549">
    <property type="component" value="Chromosome"/>
</dbReference>
<feature type="transmembrane region" description="Helical" evidence="9">
    <location>
        <begin position="156"/>
        <end position="175"/>
    </location>
</feature>
<feature type="transmembrane region" description="Helical" evidence="9">
    <location>
        <begin position="73"/>
        <end position="91"/>
    </location>
</feature>
<keyword evidence="6 9" id="KW-0472">Membrane</keyword>
<sequence>MAAAGSLGAALLVLIVLLALGTRIDLAVYRLGGSAFLHNLPLYDQVMPGTGLPFTYPPFAAILFGPFAVLPKTAAQAVWGIILLACLAELTRQVLTAARLDGLMTRPLPLTAVAAGVLLMEPVRSNLAYGQINIPLILMIILDLCRRTGPLPHGALIGAAGAVKLTPLIFIPYLLCTGRRRDAGVAAATFTACSAAAMLIAPSDSTRFWTRLALDPTHVGGIAYAGNQSVTGVLTRVTRHPVHDAAWYRVVVLSIAIAGLAVAMAAGRRNEPLSGWSACGITGLLVSPISWTHHWLWVLPALATLAGPRRPRGGRLAALGGFTLLVLSPLWWLPNEDDREYRWHGWQLVIGNSYVIAAVLFLLVIGVHVFRPHAPAGRHGGQTAAGRGVGRTERTALTHPAPRVPSSTMTLS</sequence>
<evidence type="ECO:0000256" key="3">
    <source>
        <dbReference type="ARBA" id="ARBA00022679"/>
    </source>
</evidence>
<dbReference type="HOGENOM" id="CLU_034641_3_0_11"/>
<dbReference type="eggNOG" id="COG5650">
    <property type="taxonomic scope" value="Bacteria"/>
</dbReference>
<dbReference type="Pfam" id="PF09594">
    <property type="entry name" value="GT87"/>
    <property type="match status" value="1"/>
</dbReference>
<keyword evidence="3" id="KW-0808">Transferase</keyword>
<keyword evidence="11" id="KW-1185">Reference proteome</keyword>
<dbReference type="AlphaFoldDB" id="F8AZE6"/>
<feature type="transmembrane region" description="Helical" evidence="9">
    <location>
        <begin position="181"/>
        <end position="201"/>
    </location>
</feature>
<evidence type="ECO:0000256" key="9">
    <source>
        <dbReference type="SAM" id="Phobius"/>
    </source>
</evidence>
<dbReference type="InterPro" id="IPR018584">
    <property type="entry name" value="GT87"/>
</dbReference>
<keyword evidence="4 9" id="KW-0812">Transmembrane</keyword>
<dbReference type="EMBL" id="CP002801">
    <property type="protein sequence ID" value="AEH11683.1"/>
    <property type="molecule type" value="Genomic_DNA"/>
</dbReference>
<accession>F8AZE6</accession>
<organism evidence="10 11">
    <name type="scientific">Candidatus Protofrankia datiscae</name>
    <dbReference type="NCBI Taxonomy" id="2716812"/>
    <lineage>
        <taxon>Bacteria</taxon>
        <taxon>Bacillati</taxon>
        <taxon>Actinomycetota</taxon>
        <taxon>Actinomycetes</taxon>
        <taxon>Frankiales</taxon>
        <taxon>Frankiaceae</taxon>
        <taxon>Protofrankia</taxon>
    </lineage>
</organism>
<proteinExistence type="inferred from homology"/>
<reference evidence="10 11" key="1">
    <citation type="submission" date="2011-05" db="EMBL/GenBank/DDBJ databases">
        <title>Complete sequence of chromosome of Frankia symbiont of Datisca glomerata.</title>
        <authorList>
            <consortium name="US DOE Joint Genome Institute"/>
            <person name="Lucas S."/>
            <person name="Han J."/>
            <person name="Lapidus A."/>
            <person name="Cheng J.-F."/>
            <person name="Goodwin L."/>
            <person name="Pitluck S."/>
            <person name="Peters L."/>
            <person name="Mikhailova N."/>
            <person name="Chertkov O."/>
            <person name="Teshima H."/>
            <person name="Han C."/>
            <person name="Tapia R."/>
            <person name="Land M."/>
            <person name="Hauser L."/>
            <person name="Kyrpides N."/>
            <person name="Ivanova N."/>
            <person name="Pagani I."/>
            <person name="Berry A."/>
            <person name="Pawlowski K."/>
            <person name="Persson T."/>
            <person name="Vanden Heuvel B."/>
            <person name="Benson D."/>
            <person name="Woyke T."/>
        </authorList>
    </citation>
    <scope>NUCLEOTIDE SEQUENCE [LARGE SCALE GENOMIC DNA]</scope>
    <source>
        <strain evidence="11">4085684</strain>
    </source>
</reference>
<evidence type="ECO:0000313" key="10">
    <source>
        <dbReference type="EMBL" id="AEH11683.1"/>
    </source>
</evidence>
<evidence type="ECO:0000313" key="11">
    <source>
        <dbReference type="Proteomes" id="UP000001549"/>
    </source>
</evidence>
<evidence type="ECO:0000256" key="5">
    <source>
        <dbReference type="ARBA" id="ARBA00022989"/>
    </source>
</evidence>
<evidence type="ECO:0000256" key="8">
    <source>
        <dbReference type="SAM" id="MobiDB-lite"/>
    </source>
</evidence>
<feature type="transmembrane region" description="Helical" evidence="9">
    <location>
        <begin position="346"/>
        <end position="370"/>
    </location>
</feature>
<gene>
    <name evidence="10" type="ordered locus">FsymDg_4433</name>
</gene>
<keyword evidence="2" id="KW-1003">Cell membrane</keyword>
<evidence type="ECO:0000256" key="4">
    <source>
        <dbReference type="ARBA" id="ARBA00022692"/>
    </source>
</evidence>
<name>F8AZE6_9ACTN</name>
<keyword evidence="5 9" id="KW-1133">Transmembrane helix</keyword>
<comment type="similarity">
    <text evidence="7">Belongs to the glycosyltransferase 87 family.</text>
</comment>
<feature type="transmembrane region" description="Helical" evidence="9">
    <location>
        <begin position="316"/>
        <end position="334"/>
    </location>
</feature>
<evidence type="ECO:0000256" key="1">
    <source>
        <dbReference type="ARBA" id="ARBA00004651"/>
    </source>
</evidence>
<dbReference type="GO" id="GO:0016758">
    <property type="term" value="F:hexosyltransferase activity"/>
    <property type="evidence" value="ECO:0007669"/>
    <property type="project" value="InterPro"/>
</dbReference>
<dbReference type="GO" id="GO:0005886">
    <property type="term" value="C:plasma membrane"/>
    <property type="evidence" value="ECO:0007669"/>
    <property type="project" value="UniProtKB-SubCell"/>
</dbReference>
<comment type="subcellular location">
    <subcellularLocation>
        <location evidence="1">Cell membrane</location>
        <topology evidence="1">Multi-pass membrane protein</topology>
    </subcellularLocation>
</comment>
<feature type="region of interest" description="Disordered" evidence="8">
    <location>
        <begin position="376"/>
        <end position="412"/>
    </location>
</feature>
<dbReference type="KEGG" id="fsy:FsymDg_4433"/>
<protein>
    <recommendedName>
        <fullName evidence="12">Alpha-1,2-mannosyltransferase</fullName>
    </recommendedName>
</protein>